<protein>
    <recommendedName>
        <fullName evidence="1">Uroporphyrinogen decarboxylase (URO-D) domain-containing protein</fullName>
    </recommendedName>
</protein>
<reference evidence="2" key="1">
    <citation type="journal article" date="2021" name="PeerJ">
        <title>Extensive microbial diversity within the chicken gut microbiome revealed by metagenomics and culture.</title>
        <authorList>
            <person name="Gilroy R."/>
            <person name="Ravi A."/>
            <person name="Getino M."/>
            <person name="Pursley I."/>
            <person name="Horton D.L."/>
            <person name="Alikhan N.F."/>
            <person name="Baker D."/>
            <person name="Gharbi K."/>
            <person name="Hall N."/>
            <person name="Watson M."/>
            <person name="Adriaenssens E.M."/>
            <person name="Foster-Nyarko E."/>
            <person name="Jarju S."/>
            <person name="Secka A."/>
            <person name="Antonio M."/>
            <person name="Oren A."/>
            <person name="Chaudhuri R.R."/>
            <person name="La Ragione R."/>
            <person name="Hildebrand F."/>
            <person name="Pallen M.J."/>
        </authorList>
    </citation>
    <scope>NUCLEOTIDE SEQUENCE</scope>
    <source>
        <strain evidence="2">CHK192-9172</strain>
    </source>
</reference>
<dbReference type="Proteomes" id="UP000824024">
    <property type="component" value="Unassembled WGS sequence"/>
</dbReference>
<dbReference type="InterPro" id="IPR038071">
    <property type="entry name" value="UROD/MetE-like_sf"/>
</dbReference>
<accession>A0A9D2D256</accession>
<dbReference type="AlphaFoldDB" id="A0A9D2D256"/>
<dbReference type="Pfam" id="PF01208">
    <property type="entry name" value="URO-D"/>
    <property type="match status" value="1"/>
</dbReference>
<dbReference type="Gene3D" id="3.20.20.210">
    <property type="match status" value="1"/>
</dbReference>
<evidence type="ECO:0000313" key="3">
    <source>
        <dbReference type="Proteomes" id="UP000824024"/>
    </source>
</evidence>
<organism evidence="2 3">
    <name type="scientific">Candidatus Eubacterium avistercoris</name>
    <dbReference type="NCBI Taxonomy" id="2838567"/>
    <lineage>
        <taxon>Bacteria</taxon>
        <taxon>Bacillati</taxon>
        <taxon>Bacillota</taxon>
        <taxon>Clostridia</taxon>
        <taxon>Eubacteriales</taxon>
        <taxon>Eubacteriaceae</taxon>
        <taxon>Eubacterium</taxon>
    </lineage>
</organism>
<dbReference type="GO" id="GO:0004853">
    <property type="term" value="F:uroporphyrinogen decarboxylase activity"/>
    <property type="evidence" value="ECO:0007669"/>
    <property type="project" value="InterPro"/>
</dbReference>
<evidence type="ECO:0000313" key="2">
    <source>
        <dbReference type="EMBL" id="HIZ07129.1"/>
    </source>
</evidence>
<dbReference type="EMBL" id="DXCH01000121">
    <property type="protein sequence ID" value="HIZ07129.1"/>
    <property type="molecule type" value="Genomic_DNA"/>
</dbReference>
<comment type="caution">
    <text evidence="2">The sequence shown here is derived from an EMBL/GenBank/DDBJ whole genome shotgun (WGS) entry which is preliminary data.</text>
</comment>
<evidence type="ECO:0000259" key="1">
    <source>
        <dbReference type="Pfam" id="PF01208"/>
    </source>
</evidence>
<dbReference type="InterPro" id="IPR000257">
    <property type="entry name" value="Uroporphyrinogen_deCOase"/>
</dbReference>
<reference evidence="2" key="2">
    <citation type="submission" date="2021-04" db="EMBL/GenBank/DDBJ databases">
        <authorList>
            <person name="Gilroy R."/>
        </authorList>
    </citation>
    <scope>NUCLEOTIDE SEQUENCE</scope>
    <source>
        <strain evidence="2">CHK192-9172</strain>
    </source>
</reference>
<sequence length="422" mass="47514">MSGQKEFQPSPQFMERMKLYEDTVACRRTDRVLAAPLIMYLPIFLYGGTTIRDVMMDYGNAKDSFIRYHQEYQPDLAWGPQIVFPGPALEGLDCQFLKWPGKQIEDPNGGFQVVDKEDGYMSADEYLEYAEDPTGFIMRKILPRHYKALQGLEMVDLSNAVWQGGLYSMIPMSLPPVKAAFQAMAEAGEKMQKTAQAGGEIMGMLAGMGWPNGCDMAFSAPFDLFNDTLRGFLNTTMDMIEYPDELLEALKTSTKMQVRTIKKTFATQPFMKTGVFFIHNGMDMFMSREQFQTFFWPGLKECINAVIECGGIPHIYLEDKYDDKLDIFANELPAGKCIMTLVNCNLERAKELFTGKICISGGVDGTLLQYGTKDQVIANVKNAIDILAPGGGYFLNTDMSLDVAKPENLHAMFETARSYMKY</sequence>
<feature type="domain" description="Uroporphyrinogen decarboxylase (URO-D)" evidence="1">
    <location>
        <begin position="219"/>
        <end position="419"/>
    </location>
</feature>
<name>A0A9D2D256_9FIRM</name>
<proteinExistence type="predicted"/>
<dbReference type="SUPFAM" id="SSF51726">
    <property type="entry name" value="UROD/MetE-like"/>
    <property type="match status" value="1"/>
</dbReference>
<gene>
    <name evidence="2" type="ORF">IAA08_04245</name>
</gene>
<dbReference type="GO" id="GO:0006779">
    <property type="term" value="P:porphyrin-containing compound biosynthetic process"/>
    <property type="evidence" value="ECO:0007669"/>
    <property type="project" value="InterPro"/>
</dbReference>